<organism evidence="2 3">
    <name type="scientific">Candidatus Ruthenibacterium merdavium</name>
    <dbReference type="NCBI Taxonomy" id="2838752"/>
    <lineage>
        <taxon>Bacteria</taxon>
        <taxon>Bacillati</taxon>
        <taxon>Bacillota</taxon>
        <taxon>Clostridia</taxon>
        <taxon>Eubacteriales</taxon>
        <taxon>Oscillospiraceae</taxon>
        <taxon>Ruthenibacterium</taxon>
    </lineage>
</organism>
<sequence>MKAYRRKPSSRPPLTVGLITKNEEKNIENCLKALLALKEAIGAQILVGDTGSTDRTIEIAERYADEVFHVEWTNDFAAARNAVMDRGTGEWYLSVDADEWLDDPKELIEFFQSGRYRDFASASVTINNISYAPGEKNNEKDNPFSTIRMCQLIKENRFEGKIHESLTCVIPYEDLHNTVFTHYGYFYKGPAGEKKHKERTKRNHDLLIQELERDPLDLRINCLTLDSSLSPVESLSLANRVKTILQENPKAWEEHKKHPFGVSYIGSLIDKATDVWYANNDFDSILEMGEKMRESYSQSLFLPAILRKMLFARAAKREVSELMPLLKSYFEALEYNRTHEKGHPEKMFGIITGTSTSDIFTCIFQVCDSFNNIVKAQDSIDESVSEAITPQDVCFALSKIDIEALSPAHFSTLLGLLLRTYENTCDVMPFLQQCQSFEYIAEKKAVLDEFWSAQFSNENTAQQAAIEKLQTANCYSLLLLQLFLRAKTSNSAQLEEDFLRLCRAIQTAKIDNPTFYMHSVAMVCFRLGISLPENIIVYVNETLYGAACLCVQNSKHAFSSVFSYLESTDSNKTVPQLYWEVFLLYNLFQKNLLQNHVLVDENEDLPTADELSHLFERFIYLSDMLLQSIFSSALLNSEDDAVCALPQFSRFCRFMVRAAEELERGNFVQSLRLAKKALQQDVRMKNLVKWFCGRSEFSSLSVAPSEPKVAANVPPAVPAKAAVQNPEFAALAAQFRPKIEALINDGHTQECLPMLRQYLTLCPDDKEMSALLRKLTQPEPAPAQPLSQNPEFAALAAQFRPKIEALINSGHTEQCLPLLKQYLTLCPDDEEMKKLLDSLEQA</sequence>
<keyword evidence="2" id="KW-0328">Glycosyltransferase</keyword>
<dbReference type="Pfam" id="PF00535">
    <property type="entry name" value="Glycos_transf_2"/>
    <property type="match status" value="1"/>
</dbReference>
<protein>
    <submittedName>
        <fullName evidence="2">Glycosyltransferase</fullName>
        <ecNumber evidence="2">2.4.-.-</ecNumber>
    </submittedName>
</protein>
<evidence type="ECO:0000313" key="2">
    <source>
        <dbReference type="EMBL" id="HJC73314.1"/>
    </source>
</evidence>
<dbReference type="InterPro" id="IPR001173">
    <property type="entry name" value="Glyco_trans_2-like"/>
</dbReference>
<dbReference type="GO" id="GO:0016757">
    <property type="term" value="F:glycosyltransferase activity"/>
    <property type="evidence" value="ECO:0007669"/>
    <property type="project" value="UniProtKB-KW"/>
</dbReference>
<gene>
    <name evidence="2" type="ORF">H9698_11070</name>
</gene>
<comment type="caution">
    <text evidence="2">The sequence shown here is derived from an EMBL/GenBank/DDBJ whole genome shotgun (WGS) entry which is preliminary data.</text>
</comment>
<dbReference type="PANTHER" id="PTHR43630:SF2">
    <property type="entry name" value="GLYCOSYLTRANSFERASE"/>
    <property type="match status" value="1"/>
</dbReference>
<accession>A0A9D2TKE1</accession>
<reference evidence="2" key="2">
    <citation type="submission" date="2021-04" db="EMBL/GenBank/DDBJ databases">
        <authorList>
            <person name="Gilroy R."/>
        </authorList>
    </citation>
    <scope>NUCLEOTIDE SEQUENCE</scope>
    <source>
        <strain evidence="2">5933</strain>
    </source>
</reference>
<reference evidence="2" key="1">
    <citation type="journal article" date="2021" name="PeerJ">
        <title>Extensive microbial diversity within the chicken gut microbiome revealed by metagenomics and culture.</title>
        <authorList>
            <person name="Gilroy R."/>
            <person name="Ravi A."/>
            <person name="Getino M."/>
            <person name="Pursley I."/>
            <person name="Horton D.L."/>
            <person name="Alikhan N.F."/>
            <person name="Baker D."/>
            <person name="Gharbi K."/>
            <person name="Hall N."/>
            <person name="Watson M."/>
            <person name="Adriaenssens E.M."/>
            <person name="Foster-Nyarko E."/>
            <person name="Jarju S."/>
            <person name="Secka A."/>
            <person name="Antonio M."/>
            <person name="Oren A."/>
            <person name="Chaudhuri R.R."/>
            <person name="La Ragione R."/>
            <person name="Hildebrand F."/>
            <person name="Pallen M.J."/>
        </authorList>
    </citation>
    <scope>NUCLEOTIDE SEQUENCE</scope>
    <source>
        <strain evidence="2">5933</strain>
    </source>
</reference>
<dbReference type="EMBL" id="DWWA01000056">
    <property type="protein sequence ID" value="HJC73314.1"/>
    <property type="molecule type" value="Genomic_DNA"/>
</dbReference>
<dbReference type="InterPro" id="IPR029044">
    <property type="entry name" value="Nucleotide-diphossugar_trans"/>
</dbReference>
<dbReference type="PANTHER" id="PTHR43630">
    <property type="entry name" value="POLY-BETA-1,6-N-ACETYL-D-GLUCOSAMINE SYNTHASE"/>
    <property type="match status" value="1"/>
</dbReference>
<evidence type="ECO:0000313" key="3">
    <source>
        <dbReference type="Proteomes" id="UP000823918"/>
    </source>
</evidence>
<feature type="domain" description="Glycosyltransferase 2-like" evidence="1">
    <location>
        <begin position="16"/>
        <end position="127"/>
    </location>
</feature>
<dbReference type="SUPFAM" id="SSF53448">
    <property type="entry name" value="Nucleotide-diphospho-sugar transferases"/>
    <property type="match status" value="1"/>
</dbReference>
<dbReference type="Gene3D" id="3.90.550.10">
    <property type="entry name" value="Spore Coat Polysaccharide Biosynthesis Protein SpsA, Chain A"/>
    <property type="match status" value="1"/>
</dbReference>
<dbReference type="Proteomes" id="UP000823918">
    <property type="component" value="Unassembled WGS sequence"/>
</dbReference>
<keyword evidence="2" id="KW-0808">Transferase</keyword>
<evidence type="ECO:0000259" key="1">
    <source>
        <dbReference type="Pfam" id="PF00535"/>
    </source>
</evidence>
<dbReference type="EC" id="2.4.-.-" evidence="2"/>
<proteinExistence type="predicted"/>
<dbReference type="AlphaFoldDB" id="A0A9D2TKE1"/>
<name>A0A9D2TKE1_9FIRM</name>